<feature type="transmembrane region" description="Helical" evidence="1">
    <location>
        <begin position="44"/>
        <end position="63"/>
    </location>
</feature>
<feature type="transmembrane region" description="Helical" evidence="1">
    <location>
        <begin position="75"/>
        <end position="94"/>
    </location>
</feature>
<evidence type="ECO:0000313" key="2">
    <source>
        <dbReference type="EMBL" id="RAL26161.1"/>
    </source>
</evidence>
<sequence>MLARNLKWTLVFSLAIWVAAISFFIFFGHVVLIDPDQEGFLLRFLLLEIMTGVALYGVMLIYQRCDHSKDAVIKLGIWGSAIGLFLDSFAIWHHSIFLPNLSNGQVMAFTIWLGCAYALYLMIPVWMRRVKN</sequence>
<dbReference type="RefSeq" id="WP_113657846.1">
    <property type="nucleotide sequence ID" value="NZ_KZ845664.1"/>
</dbReference>
<accession>A0A364K782</accession>
<gene>
    <name evidence="2" type="ORF">DL897_03950</name>
</gene>
<evidence type="ECO:0008006" key="4">
    <source>
        <dbReference type="Google" id="ProtNLM"/>
    </source>
</evidence>
<dbReference type="EMBL" id="QJKK01000002">
    <property type="protein sequence ID" value="RAL26161.1"/>
    <property type="molecule type" value="Genomic_DNA"/>
</dbReference>
<organism evidence="2 3">
    <name type="scientific">Thermoflavimicrobium daqui</name>
    <dbReference type="NCBI Taxonomy" id="2137476"/>
    <lineage>
        <taxon>Bacteria</taxon>
        <taxon>Bacillati</taxon>
        <taxon>Bacillota</taxon>
        <taxon>Bacilli</taxon>
        <taxon>Bacillales</taxon>
        <taxon>Thermoactinomycetaceae</taxon>
        <taxon>Thermoflavimicrobium</taxon>
    </lineage>
</organism>
<dbReference type="AlphaFoldDB" id="A0A364K782"/>
<feature type="transmembrane region" description="Helical" evidence="1">
    <location>
        <begin position="12"/>
        <end position="32"/>
    </location>
</feature>
<feature type="transmembrane region" description="Helical" evidence="1">
    <location>
        <begin position="106"/>
        <end position="127"/>
    </location>
</feature>
<reference evidence="2 3" key="2">
    <citation type="submission" date="2018-06" db="EMBL/GenBank/DDBJ databases">
        <authorList>
            <person name="Zhirakovskaya E."/>
        </authorList>
    </citation>
    <scope>NUCLEOTIDE SEQUENCE [LARGE SCALE GENOMIC DNA]</scope>
    <source>
        <strain evidence="2 3">FBKL4.011</strain>
    </source>
</reference>
<proteinExistence type="predicted"/>
<evidence type="ECO:0000313" key="3">
    <source>
        <dbReference type="Proteomes" id="UP000251213"/>
    </source>
</evidence>
<evidence type="ECO:0000256" key="1">
    <source>
        <dbReference type="SAM" id="Phobius"/>
    </source>
</evidence>
<keyword evidence="3" id="KW-1185">Reference proteome</keyword>
<protein>
    <recommendedName>
        <fullName evidence="4">DUF5367 domain-containing protein</fullName>
    </recommendedName>
</protein>
<dbReference type="OrthoDB" id="2679428at2"/>
<keyword evidence="1" id="KW-0472">Membrane</keyword>
<reference evidence="2 3" key="1">
    <citation type="submission" date="2018-06" db="EMBL/GenBank/DDBJ databases">
        <title>Thermoflavimicrobium daqus sp. nov., a thermophilic microbe isolated from Moutai-flavour Daqu.</title>
        <authorList>
            <person name="Wang X."/>
            <person name="Zhou H."/>
        </authorList>
    </citation>
    <scope>NUCLEOTIDE SEQUENCE [LARGE SCALE GENOMIC DNA]</scope>
    <source>
        <strain evidence="2 3">FBKL4.011</strain>
    </source>
</reference>
<comment type="caution">
    <text evidence="2">The sequence shown here is derived from an EMBL/GenBank/DDBJ whole genome shotgun (WGS) entry which is preliminary data.</text>
</comment>
<dbReference type="Proteomes" id="UP000251213">
    <property type="component" value="Unassembled WGS sequence"/>
</dbReference>
<keyword evidence="1" id="KW-0812">Transmembrane</keyword>
<name>A0A364K782_9BACL</name>
<keyword evidence="1" id="KW-1133">Transmembrane helix</keyword>